<gene>
    <name evidence="2" type="ORF">Poly30_17030</name>
</gene>
<evidence type="ECO:0008006" key="4">
    <source>
        <dbReference type="Google" id="ProtNLM"/>
    </source>
</evidence>
<evidence type="ECO:0000313" key="2">
    <source>
        <dbReference type="EMBL" id="QDV06196.1"/>
    </source>
</evidence>
<dbReference type="RefSeq" id="WP_145196168.1">
    <property type="nucleotide sequence ID" value="NZ_CP036434.1"/>
</dbReference>
<accession>A0A518EQ40</accession>
<dbReference type="AlphaFoldDB" id="A0A518EQ40"/>
<reference evidence="2 3" key="1">
    <citation type="submission" date="2019-02" db="EMBL/GenBank/DDBJ databases">
        <title>Deep-cultivation of Planctomycetes and their phenomic and genomic characterization uncovers novel biology.</title>
        <authorList>
            <person name="Wiegand S."/>
            <person name="Jogler M."/>
            <person name="Boedeker C."/>
            <person name="Pinto D."/>
            <person name="Vollmers J."/>
            <person name="Rivas-Marin E."/>
            <person name="Kohn T."/>
            <person name="Peeters S.H."/>
            <person name="Heuer A."/>
            <person name="Rast P."/>
            <person name="Oberbeckmann S."/>
            <person name="Bunk B."/>
            <person name="Jeske O."/>
            <person name="Meyerdierks A."/>
            <person name="Storesund J.E."/>
            <person name="Kallscheuer N."/>
            <person name="Luecker S."/>
            <person name="Lage O.M."/>
            <person name="Pohl T."/>
            <person name="Merkel B.J."/>
            <person name="Hornburger P."/>
            <person name="Mueller R.-W."/>
            <person name="Bruemmer F."/>
            <person name="Labrenz M."/>
            <person name="Spormann A.M."/>
            <person name="Op den Camp H."/>
            <person name="Overmann J."/>
            <person name="Amann R."/>
            <person name="Jetten M.S.M."/>
            <person name="Mascher T."/>
            <person name="Medema M.H."/>
            <person name="Devos D.P."/>
            <person name="Kaster A.-K."/>
            <person name="Ovreas L."/>
            <person name="Rohde M."/>
            <person name="Galperin M.Y."/>
            <person name="Jogler C."/>
        </authorList>
    </citation>
    <scope>NUCLEOTIDE SEQUENCE [LARGE SCALE GENOMIC DNA]</scope>
    <source>
        <strain evidence="2 3">Poly30</strain>
    </source>
</reference>
<name>A0A518EQ40_9BACT</name>
<dbReference type="PROSITE" id="PS51257">
    <property type="entry name" value="PROKAR_LIPOPROTEIN"/>
    <property type="match status" value="1"/>
</dbReference>
<evidence type="ECO:0000256" key="1">
    <source>
        <dbReference type="SAM" id="SignalP"/>
    </source>
</evidence>
<evidence type="ECO:0000313" key="3">
    <source>
        <dbReference type="Proteomes" id="UP000320390"/>
    </source>
</evidence>
<sequence precursor="true">MRNFFPTSLFALATVLLATSCRSTSTSYQFTPSPLEVLVTQSDDEPALARVLVGIPGAEREGGRSSGIPELLVRIRIENQSENGIRFDPARSTLLGSDLAQFGPARSEPAGVLEIPAGRTESLLVRYPFPQDGSLDAPLLTGVNLRFELDLEGRPVGRDAVEVSATMERVDQIQRYNARQSVVWGTGWRGGWGPGFGNNWGFGYASSFYGCW</sequence>
<keyword evidence="3" id="KW-1185">Reference proteome</keyword>
<proteinExistence type="predicted"/>
<dbReference type="EMBL" id="CP036434">
    <property type="protein sequence ID" value="QDV06196.1"/>
    <property type="molecule type" value="Genomic_DNA"/>
</dbReference>
<keyword evidence="1" id="KW-0732">Signal</keyword>
<dbReference type="Proteomes" id="UP000320390">
    <property type="component" value="Chromosome"/>
</dbReference>
<feature type="chain" id="PRO_5021705599" description="Lipoprotein" evidence="1">
    <location>
        <begin position="19"/>
        <end position="212"/>
    </location>
</feature>
<organism evidence="2 3">
    <name type="scientific">Saltatorellus ferox</name>
    <dbReference type="NCBI Taxonomy" id="2528018"/>
    <lineage>
        <taxon>Bacteria</taxon>
        <taxon>Pseudomonadati</taxon>
        <taxon>Planctomycetota</taxon>
        <taxon>Planctomycetia</taxon>
        <taxon>Planctomycetia incertae sedis</taxon>
        <taxon>Saltatorellus</taxon>
    </lineage>
</organism>
<protein>
    <recommendedName>
        <fullName evidence="4">Lipoprotein</fullName>
    </recommendedName>
</protein>
<feature type="signal peptide" evidence="1">
    <location>
        <begin position="1"/>
        <end position="18"/>
    </location>
</feature>